<dbReference type="InterPro" id="IPR016039">
    <property type="entry name" value="Thiolase-like"/>
</dbReference>
<evidence type="ECO:0008006" key="3">
    <source>
        <dbReference type="Google" id="ProtNLM"/>
    </source>
</evidence>
<name>A0ABU4S1K0_9GAMM</name>
<dbReference type="Proteomes" id="UP001273505">
    <property type="component" value="Unassembled WGS sequence"/>
</dbReference>
<dbReference type="RefSeq" id="WP_302723974.1">
    <property type="nucleotide sequence ID" value="NZ_JAULRU010000731.1"/>
</dbReference>
<reference evidence="1 2" key="1">
    <citation type="submission" date="2023-11" db="EMBL/GenBank/DDBJ databases">
        <title>Gilvimarinus fulvus sp. nov., isolated from the surface of Kelp.</title>
        <authorList>
            <person name="Sun Y.Y."/>
            <person name="Gong Y."/>
            <person name="Du Z.J."/>
        </authorList>
    </citation>
    <scope>NUCLEOTIDE SEQUENCE [LARGE SCALE GENOMIC DNA]</scope>
    <source>
        <strain evidence="1 2">SDUM040013</strain>
    </source>
</reference>
<proteinExistence type="predicted"/>
<dbReference type="Gene3D" id="3.40.47.10">
    <property type="match status" value="1"/>
</dbReference>
<dbReference type="SUPFAM" id="SSF53901">
    <property type="entry name" value="Thiolase-like"/>
    <property type="match status" value="1"/>
</dbReference>
<organism evidence="1 2">
    <name type="scientific">Gilvimarinus gilvus</name>
    <dbReference type="NCBI Taxonomy" id="3058038"/>
    <lineage>
        <taxon>Bacteria</taxon>
        <taxon>Pseudomonadati</taxon>
        <taxon>Pseudomonadota</taxon>
        <taxon>Gammaproteobacteria</taxon>
        <taxon>Cellvibrionales</taxon>
        <taxon>Cellvibrionaceae</taxon>
        <taxon>Gilvimarinus</taxon>
    </lineage>
</organism>
<evidence type="ECO:0000313" key="2">
    <source>
        <dbReference type="Proteomes" id="UP001273505"/>
    </source>
</evidence>
<protein>
    <recommendedName>
        <fullName evidence="3">Beta-ketoacyl synthase N-terminal domain-containing protein</fullName>
    </recommendedName>
</protein>
<comment type="caution">
    <text evidence="1">The sequence shown here is derived from an EMBL/GenBank/DDBJ whole genome shotgun (WGS) entry which is preliminary data.</text>
</comment>
<sequence>MYIENSYSLLHKVDAKAPELADAQSVIQHWHGKRIRRIDRYIQLCVAGGLACTEKRELPGNTGVYLATRCGAVSTSALVMKTIEAENELPKPLHFINTLGNSAGFYLTQLLQVTGTALVLSKEAHSFEAALLHALMDLSLGKSEYALVGAFDEVALPVEHQLKRLNFAPDAPALFEGSHWLLLSNQHKALNVSLPIFANSLVEIVSVTQPAATNVQLSFAPTDAEREQLSEYQVNVFCQRELDQGVAPHGAFSAASLIDAVSKTVPMLHISRSDNGYYCAVALND</sequence>
<dbReference type="EMBL" id="JAXAFO010000038">
    <property type="protein sequence ID" value="MDX6851052.1"/>
    <property type="molecule type" value="Genomic_DNA"/>
</dbReference>
<keyword evidence="2" id="KW-1185">Reference proteome</keyword>
<gene>
    <name evidence="1" type="ORF">SCD92_16870</name>
</gene>
<evidence type="ECO:0000313" key="1">
    <source>
        <dbReference type="EMBL" id="MDX6851052.1"/>
    </source>
</evidence>
<accession>A0ABU4S1K0</accession>